<comment type="subunit">
    <text evidence="4">Monomer.</text>
</comment>
<comment type="cofactor">
    <cofactor evidence="4">
        <name>Mg(2+)</name>
        <dbReference type="ChEBI" id="CHEBI:18420"/>
    </cofactor>
    <text evidence="4">Binds 1 Mg(2+) ion per subunit.</text>
</comment>
<accession>A0A5P1RBR3</accession>
<evidence type="ECO:0000313" key="5">
    <source>
        <dbReference type="EMBL" id="QEQ97089.1"/>
    </source>
</evidence>
<dbReference type="PANTHER" id="PTHR20371:SF1">
    <property type="entry name" value="ENOLASE-PHOSPHATASE E1"/>
    <property type="match status" value="1"/>
</dbReference>
<dbReference type="Pfam" id="PF00702">
    <property type="entry name" value="Hydrolase"/>
    <property type="match status" value="1"/>
</dbReference>
<keyword evidence="1 4" id="KW-0028">Amino-acid biosynthesis</keyword>
<dbReference type="SFLD" id="SFLDG01133">
    <property type="entry name" value="C1.5.4:_Enolase-phosphatase_Li"/>
    <property type="match status" value="1"/>
</dbReference>
<proteinExistence type="inferred from homology"/>
<keyword evidence="4" id="KW-0460">Magnesium</keyword>
<evidence type="ECO:0000313" key="6">
    <source>
        <dbReference type="Proteomes" id="UP000324760"/>
    </source>
</evidence>
<dbReference type="GO" id="GO:0019509">
    <property type="term" value="P:L-methionine salvage from methylthioadenosine"/>
    <property type="evidence" value="ECO:0007669"/>
    <property type="project" value="UniProtKB-UniRule"/>
</dbReference>
<dbReference type="AlphaFoldDB" id="A0A5P1RBR3"/>
<dbReference type="EMBL" id="CP043869">
    <property type="protein sequence ID" value="QEQ97089.1"/>
    <property type="molecule type" value="Genomic_DNA"/>
</dbReference>
<organism evidence="5 6">
    <name type="scientific">Neptunomonas concharum</name>
    <dbReference type="NCBI Taxonomy" id="1031538"/>
    <lineage>
        <taxon>Bacteria</taxon>
        <taxon>Pseudomonadati</taxon>
        <taxon>Pseudomonadota</taxon>
        <taxon>Gammaproteobacteria</taxon>
        <taxon>Oceanospirillales</taxon>
        <taxon>Oceanospirillaceae</taxon>
        <taxon>Neptunomonas</taxon>
    </lineage>
</organism>
<gene>
    <name evidence="4 5" type="primary">mtnC</name>
    <name evidence="5" type="ORF">F0U83_10400</name>
</gene>
<dbReference type="InterPro" id="IPR006439">
    <property type="entry name" value="HAD-SF_hydro_IA"/>
</dbReference>
<comment type="pathway">
    <text evidence="4">Amino-acid biosynthesis; L-methionine biosynthesis via salvage pathway; L-methionine from S-methyl-5-thio-alpha-D-ribose 1-phosphate: step 3/6.</text>
</comment>
<dbReference type="Gene3D" id="3.40.50.1000">
    <property type="entry name" value="HAD superfamily/HAD-like"/>
    <property type="match status" value="1"/>
</dbReference>
<keyword evidence="6" id="KW-1185">Reference proteome</keyword>
<evidence type="ECO:0000256" key="4">
    <source>
        <dbReference type="HAMAP-Rule" id="MF_01681"/>
    </source>
</evidence>
<dbReference type="EC" id="3.1.3.77" evidence="4"/>
<dbReference type="Gene3D" id="1.10.720.60">
    <property type="match status" value="1"/>
</dbReference>
<dbReference type="InterPro" id="IPR023214">
    <property type="entry name" value="HAD_sf"/>
</dbReference>
<dbReference type="RefSeq" id="WP_138987601.1">
    <property type="nucleotide sequence ID" value="NZ_CP043869.1"/>
</dbReference>
<dbReference type="PANTHER" id="PTHR20371">
    <property type="entry name" value="ENOLASE-PHOSPHATASE E1"/>
    <property type="match status" value="1"/>
</dbReference>
<dbReference type="GO" id="GO:0043715">
    <property type="term" value="F:2,3-diketo-5-methylthiopentyl-1-phosphate enolase activity"/>
    <property type="evidence" value="ECO:0007669"/>
    <property type="project" value="UniProtKB-UniRule"/>
</dbReference>
<protein>
    <recommendedName>
        <fullName evidence="4">Enolase-phosphatase E1</fullName>
        <ecNumber evidence="4">3.1.3.77</ecNumber>
    </recommendedName>
    <alternativeName>
        <fullName evidence="4">2,3-diketo-5-methylthio-1-phosphopentane phosphatase</fullName>
    </alternativeName>
</protein>
<sequence length="233" mass="26320">MTIKAILTDIEGTTTDIRFVHDVLFPYARQALPEYVSDHWDDAMVQEIMSQARAEISQPDADKDTLVQAFLGWIDEDKKVTALKSLQGLIWVEGYEKGDFTGHLYPDAYQHLMLWDQQKVALYIFSSGSVKAQKLLFGYSDYGDLTPVFSGYFDTTTGHKREGVSYQKIASAMQYPPENILFLSDIIEELDAAKSAGMQTCLLARDQLLDPKEHPMARSFDEVAILYPTTGEK</sequence>
<comment type="similarity">
    <text evidence="4">Belongs to the HAD-like hydrolase superfamily. MasA/MtnC family.</text>
</comment>
<comment type="catalytic activity">
    <reaction evidence="4">
        <text>5-methylsulfanyl-2,3-dioxopentyl phosphate + H2O = 1,2-dihydroxy-5-(methylsulfanyl)pent-1-en-3-one + phosphate</text>
        <dbReference type="Rhea" id="RHEA:21700"/>
        <dbReference type="ChEBI" id="CHEBI:15377"/>
        <dbReference type="ChEBI" id="CHEBI:43474"/>
        <dbReference type="ChEBI" id="CHEBI:49252"/>
        <dbReference type="ChEBI" id="CHEBI:58828"/>
        <dbReference type="EC" id="3.1.3.77"/>
    </reaction>
</comment>
<reference evidence="5 6" key="1">
    <citation type="journal article" date="2019" name="Biochem. Eng. J.">
        <title>Metabolic engineering of the marine bacteria Neptunomonas concharum for the production of acetoin and meso-2,3-butanediol from acetate.</title>
        <authorList>
            <person name="Li W."/>
            <person name="Pu N."/>
            <person name="Liu C.-X."/>
            <person name="Yuan Q.-P."/>
            <person name="Li Z.-J."/>
        </authorList>
    </citation>
    <scope>NUCLEOTIDE SEQUENCE [LARGE SCALE GENOMIC DNA]</scope>
    <source>
        <strain evidence="5 6">JCM17730</strain>
    </source>
</reference>
<evidence type="ECO:0000256" key="3">
    <source>
        <dbReference type="ARBA" id="ARBA00023167"/>
    </source>
</evidence>
<name>A0A5P1RBR3_9GAMM</name>
<keyword evidence="2 4" id="KW-0378">Hydrolase</keyword>
<dbReference type="Proteomes" id="UP000324760">
    <property type="component" value="Chromosome"/>
</dbReference>
<evidence type="ECO:0000256" key="2">
    <source>
        <dbReference type="ARBA" id="ARBA00022801"/>
    </source>
</evidence>
<dbReference type="SFLD" id="SFLDG01129">
    <property type="entry name" value="C1.5:_HAD__Beta-PGM__Phosphata"/>
    <property type="match status" value="1"/>
</dbReference>
<keyword evidence="3 4" id="KW-0486">Methionine biosynthesis</keyword>
<dbReference type="PRINTS" id="PR00413">
    <property type="entry name" value="HADHALOGNASE"/>
</dbReference>
<dbReference type="HAMAP" id="MF_01681">
    <property type="entry name" value="Salvage_MtnC"/>
    <property type="match status" value="1"/>
</dbReference>
<keyword evidence="4" id="KW-0479">Metal-binding</keyword>
<dbReference type="NCBIfam" id="TIGR01549">
    <property type="entry name" value="HAD-SF-IA-v1"/>
    <property type="match status" value="1"/>
</dbReference>
<dbReference type="SFLD" id="SFLDS00003">
    <property type="entry name" value="Haloacid_Dehalogenase"/>
    <property type="match status" value="1"/>
</dbReference>
<dbReference type="InterPro" id="IPR036412">
    <property type="entry name" value="HAD-like_sf"/>
</dbReference>
<comment type="function">
    <text evidence="4">Bifunctional enzyme that catalyzes the enolization of 2,3-diketo-5-methylthiopentyl-1-phosphate (DK-MTP-1-P) into the intermediate 2-hydroxy-3-keto-5-methylthiopentenyl-1-phosphate (HK-MTPenyl-1-P), which is then dephosphorylated to form the acireductone 1,2-dihydroxy-3-keto-5-methylthiopentene (DHK-MTPene).</text>
</comment>
<dbReference type="OrthoDB" id="9797416at2"/>
<dbReference type="GO" id="GO:0000287">
    <property type="term" value="F:magnesium ion binding"/>
    <property type="evidence" value="ECO:0007669"/>
    <property type="project" value="UniProtKB-UniRule"/>
</dbReference>
<dbReference type="KEGG" id="ncu:F0U83_10400"/>
<evidence type="ECO:0000256" key="1">
    <source>
        <dbReference type="ARBA" id="ARBA00022605"/>
    </source>
</evidence>
<dbReference type="SUPFAM" id="SSF56784">
    <property type="entry name" value="HAD-like"/>
    <property type="match status" value="1"/>
</dbReference>
<dbReference type="SFLD" id="SFLDF00044">
    <property type="entry name" value="enolase-phosphatase"/>
    <property type="match status" value="1"/>
</dbReference>
<comment type="pathway">
    <text evidence="4">Amino-acid biosynthesis; L-methionine biosynthesis via salvage pathway; L-methionine from S-methyl-5-thio-alpha-D-ribose 1-phosphate: step 4/6.</text>
</comment>
<dbReference type="CDD" id="cd01629">
    <property type="entry name" value="HAD_EP"/>
    <property type="match status" value="1"/>
</dbReference>
<dbReference type="NCBIfam" id="TIGR01691">
    <property type="entry name" value="enolase-ppase"/>
    <property type="match status" value="1"/>
</dbReference>
<dbReference type="GO" id="GO:0043716">
    <property type="term" value="F:2-hydroxy-3-keto-5-methylthiopentenyl-1-phosphate phosphatase activity"/>
    <property type="evidence" value="ECO:0007669"/>
    <property type="project" value="UniProtKB-UniRule"/>
</dbReference>
<dbReference type="UniPathway" id="UPA00904">
    <property type="reaction ID" value="UER00876"/>
</dbReference>
<dbReference type="GO" id="GO:0043874">
    <property type="term" value="F:acireductone synthase activity"/>
    <property type="evidence" value="ECO:0007669"/>
    <property type="project" value="UniProtKB-EC"/>
</dbReference>
<dbReference type="InterPro" id="IPR023943">
    <property type="entry name" value="Enolase-ppase_E1"/>
</dbReference>